<evidence type="ECO:0000256" key="1">
    <source>
        <dbReference type="SAM" id="Phobius"/>
    </source>
</evidence>
<feature type="transmembrane region" description="Helical" evidence="1">
    <location>
        <begin position="109"/>
        <end position="128"/>
    </location>
</feature>
<dbReference type="RefSeq" id="WP_103067038.1">
    <property type="nucleotide sequence ID" value="NZ_AZRL01000015.1"/>
</dbReference>
<dbReference type="AlphaFoldDB" id="A0A2K1P0D9"/>
<protein>
    <recommendedName>
        <fullName evidence="4">DUF3307 domain-containing protein</fullName>
    </recommendedName>
</protein>
<feature type="transmembrane region" description="Helical" evidence="1">
    <location>
        <begin position="34"/>
        <end position="67"/>
    </location>
</feature>
<keyword evidence="1" id="KW-1133">Transmembrane helix</keyword>
<name>A0A2K1P0D9_9BACT</name>
<dbReference type="Proteomes" id="UP000236434">
    <property type="component" value="Unassembled WGS sequence"/>
</dbReference>
<evidence type="ECO:0000313" key="2">
    <source>
        <dbReference type="EMBL" id="PNR96244.1"/>
    </source>
</evidence>
<reference evidence="2 3" key="1">
    <citation type="submission" date="2013-12" db="EMBL/GenBank/DDBJ databases">
        <title>Comparative genomics of Petrotoga isolates.</title>
        <authorList>
            <person name="Nesbo C.L."/>
            <person name="Charchuk R."/>
            <person name="Chow K."/>
        </authorList>
    </citation>
    <scope>NUCLEOTIDE SEQUENCE [LARGE SCALE GENOMIC DNA]</scope>
    <source>
        <strain evidence="2 3">DSM 13574</strain>
    </source>
</reference>
<gene>
    <name evidence="2" type="ORF">X929_05625</name>
</gene>
<dbReference type="OrthoDB" id="48428at2"/>
<comment type="caution">
    <text evidence="2">The sequence shown here is derived from an EMBL/GenBank/DDBJ whole genome shotgun (WGS) entry which is preliminary data.</text>
</comment>
<sequence length="207" mass="24431">MFSITLFLSHFVSDFAFSNVYSDKFLDKSDYYKHLIWVLLVFLAFNFDMLNGWMLLIVALSVLLHIGIDLLRIRNQNTNIFFEIIFLGAFFLWSYLFRNFFQDSFLSNVFQFYILGMIVTTSFGSFLFRTFNIFEKEKKDTIGASERLAMFIFLMSQNYLWSIIAVGAGLAYKLVFVKEKNIKELILSPTYAVLISSFWFILMQNIY</sequence>
<feature type="transmembrane region" description="Helical" evidence="1">
    <location>
        <begin position="184"/>
        <end position="202"/>
    </location>
</feature>
<feature type="transmembrane region" description="Helical" evidence="1">
    <location>
        <begin position="148"/>
        <end position="172"/>
    </location>
</feature>
<proteinExistence type="predicted"/>
<evidence type="ECO:0008006" key="4">
    <source>
        <dbReference type="Google" id="ProtNLM"/>
    </source>
</evidence>
<evidence type="ECO:0000313" key="3">
    <source>
        <dbReference type="Proteomes" id="UP000236434"/>
    </source>
</evidence>
<keyword evidence="1" id="KW-0812">Transmembrane</keyword>
<dbReference type="EMBL" id="AZRL01000015">
    <property type="protein sequence ID" value="PNR96244.1"/>
    <property type="molecule type" value="Genomic_DNA"/>
</dbReference>
<feature type="transmembrane region" description="Helical" evidence="1">
    <location>
        <begin position="79"/>
        <end position="97"/>
    </location>
</feature>
<organism evidence="2 3">
    <name type="scientific">Petrotoga olearia DSM 13574</name>
    <dbReference type="NCBI Taxonomy" id="1122955"/>
    <lineage>
        <taxon>Bacteria</taxon>
        <taxon>Thermotogati</taxon>
        <taxon>Thermotogota</taxon>
        <taxon>Thermotogae</taxon>
        <taxon>Petrotogales</taxon>
        <taxon>Petrotogaceae</taxon>
        <taxon>Petrotoga</taxon>
    </lineage>
</organism>
<keyword evidence="1" id="KW-0472">Membrane</keyword>
<accession>A0A2K1P0D9</accession>